<evidence type="ECO:0000313" key="8">
    <source>
        <dbReference type="EMBL" id="SEM39328.1"/>
    </source>
</evidence>
<evidence type="ECO:0000259" key="7">
    <source>
        <dbReference type="Pfam" id="PF14322"/>
    </source>
</evidence>
<comment type="subcellular location">
    <subcellularLocation>
        <location evidence="1">Cell outer membrane</location>
    </subcellularLocation>
</comment>
<evidence type="ECO:0000256" key="2">
    <source>
        <dbReference type="ARBA" id="ARBA00006275"/>
    </source>
</evidence>
<dbReference type="InterPro" id="IPR012944">
    <property type="entry name" value="SusD_RagB_dom"/>
</dbReference>
<sequence>MNKIFLAFLALGIFTSCEKELDQQPISDPTTETFYAIPNDFIQGANAIYSTLRGYPDRQLNLSETRSDNLYAVSDGGVRDWEGINGFHRNLVANPYVAEAWLTNYNGINRANVLLEQLEKNGSIVTDEALRGRLQGEARFLRAFLYFDLLRWFGRVPLVDRVITASEAAAIPQSDIAAIYDFIIADLQTAIPLLPANSAYAGVDRGRATNAAARSLLALVYMTRSGPNLGVNGAGLATNDWQEAASLLDEVINSGEYHFLEGAGAYTSIFSYDNEYNSEVVFDIQYTTGQNPVAGGTFAWLLAPDTWFNANGHPNQGGLTIRPVSNDLLNAYEPGDIRKSFSIQTGYVFNGAAEQRSFFKKYIDLSRVPNNREDWPINFIVWRFTDILMLKAECTLHGASGSQQEVDEVVNRVRARAGLAPTSQVDLAGLMEERRKEFAAEGSRWHDLTRSGLVEQVMTNWIEKEDVQSRIDPFQLNYTLYPIPQAEIDAKPGVYTQNAGY</sequence>
<evidence type="ECO:0000259" key="6">
    <source>
        <dbReference type="Pfam" id="PF07980"/>
    </source>
</evidence>
<dbReference type="Pfam" id="PF14322">
    <property type="entry name" value="SusD-like_3"/>
    <property type="match status" value="1"/>
</dbReference>
<dbReference type="EMBL" id="FOAF01000011">
    <property type="protein sequence ID" value="SEM39328.1"/>
    <property type="molecule type" value="Genomic_DNA"/>
</dbReference>
<dbReference type="Pfam" id="PF07980">
    <property type="entry name" value="SusD_RagB"/>
    <property type="match status" value="1"/>
</dbReference>
<gene>
    <name evidence="8" type="ORF">SAMN05661044_05078</name>
</gene>
<protein>
    <submittedName>
        <fullName evidence="8">Starch-binding associating with outer membrane</fullName>
    </submittedName>
</protein>
<feature type="domain" description="RagB/SusD" evidence="6">
    <location>
        <begin position="360"/>
        <end position="501"/>
    </location>
</feature>
<dbReference type="PROSITE" id="PS51257">
    <property type="entry name" value="PROKAR_LIPOPROTEIN"/>
    <property type="match status" value="1"/>
</dbReference>
<dbReference type="InterPro" id="IPR011990">
    <property type="entry name" value="TPR-like_helical_dom_sf"/>
</dbReference>
<dbReference type="InterPro" id="IPR033985">
    <property type="entry name" value="SusD-like_N"/>
</dbReference>
<dbReference type="Gene3D" id="1.25.40.390">
    <property type="match status" value="1"/>
</dbReference>
<organism evidence="8 9">
    <name type="scientific">Olivibacter domesticus</name>
    <name type="common">Pseudosphingobacterium domesticum</name>
    <dbReference type="NCBI Taxonomy" id="407022"/>
    <lineage>
        <taxon>Bacteria</taxon>
        <taxon>Pseudomonadati</taxon>
        <taxon>Bacteroidota</taxon>
        <taxon>Sphingobacteriia</taxon>
        <taxon>Sphingobacteriales</taxon>
        <taxon>Sphingobacteriaceae</taxon>
        <taxon>Olivibacter</taxon>
    </lineage>
</organism>
<dbReference type="STRING" id="407022.SAMN05661044_05078"/>
<evidence type="ECO:0000256" key="5">
    <source>
        <dbReference type="ARBA" id="ARBA00023237"/>
    </source>
</evidence>
<dbReference type="AlphaFoldDB" id="A0A1H7Y1W4"/>
<name>A0A1H7Y1W4_OLID1</name>
<dbReference type="OrthoDB" id="993981at2"/>
<comment type="similarity">
    <text evidence="2">Belongs to the SusD family.</text>
</comment>
<dbReference type="Proteomes" id="UP000199421">
    <property type="component" value="Unassembled WGS sequence"/>
</dbReference>
<evidence type="ECO:0000313" key="9">
    <source>
        <dbReference type="Proteomes" id="UP000199421"/>
    </source>
</evidence>
<keyword evidence="4" id="KW-0472">Membrane</keyword>
<dbReference type="GO" id="GO:0009279">
    <property type="term" value="C:cell outer membrane"/>
    <property type="evidence" value="ECO:0007669"/>
    <property type="project" value="UniProtKB-SubCell"/>
</dbReference>
<evidence type="ECO:0000256" key="4">
    <source>
        <dbReference type="ARBA" id="ARBA00023136"/>
    </source>
</evidence>
<keyword evidence="3" id="KW-0732">Signal</keyword>
<feature type="domain" description="SusD-like N-terminal" evidence="7">
    <location>
        <begin position="93"/>
        <end position="222"/>
    </location>
</feature>
<keyword evidence="5" id="KW-0998">Cell outer membrane</keyword>
<dbReference type="CDD" id="cd08977">
    <property type="entry name" value="SusD"/>
    <property type="match status" value="1"/>
</dbReference>
<reference evidence="9" key="1">
    <citation type="submission" date="2016-10" db="EMBL/GenBank/DDBJ databases">
        <authorList>
            <person name="Varghese N."/>
            <person name="Submissions S."/>
        </authorList>
    </citation>
    <scope>NUCLEOTIDE SEQUENCE [LARGE SCALE GENOMIC DNA]</scope>
    <source>
        <strain evidence="9">DSM 18733</strain>
    </source>
</reference>
<evidence type="ECO:0000256" key="3">
    <source>
        <dbReference type="ARBA" id="ARBA00022729"/>
    </source>
</evidence>
<dbReference type="RefSeq" id="WP_093331242.1">
    <property type="nucleotide sequence ID" value="NZ_FOAF01000011.1"/>
</dbReference>
<dbReference type="SUPFAM" id="SSF48452">
    <property type="entry name" value="TPR-like"/>
    <property type="match status" value="1"/>
</dbReference>
<proteinExistence type="inferred from homology"/>
<accession>A0A1H7Y1W4</accession>
<evidence type="ECO:0000256" key="1">
    <source>
        <dbReference type="ARBA" id="ARBA00004442"/>
    </source>
</evidence>
<keyword evidence="9" id="KW-1185">Reference proteome</keyword>